<protein>
    <submittedName>
        <fullName evidence="1">Uncharacterized protein</fullName>
    </submittedName>
</protein>
<feature type="non-terminal residue" evidence="1">
    <location>
        <position position="233"/>
    </location>
</feature>
<keyword evidence="2" id="KW-1185">Reference proteome</keyword>
<dbReference type="EMBL" id="JAMZIH010003732">
    <property type="protein sequence ID" value="KAJ1676638.1"/>
    <property type="molecule type" value="Genomic_DNA"/>
</dbReference>
<evidence type="ECO:0000313" key="2">
    <source>
        <dbReference type="Proteomes" id="UP001145114"/>
    </source>
</evidence>
<comment type="caution">
    <text evidence="1">The sequence shown here is derived from an EMBL/GenBank/DDBJ whole genome shotgun (WGS) entry which is preliminary data.</text>
</comment>
<evidence type="ECO:0000313" key="1">
    <source>
        <dbReference type="EMBL" id="KAJ1676638.1"/>
    </source>
</evidence>
<organism evidence="1 2">
    <name type="scientific">Spiromyces aspiralis</name>
    <dbReference type="NCBI Taxonomy" id="68401"/>
    <lineage>
        <taxon>Eukaryota</taxon>
        <taxon>Fungi</taxon>
        <taxon>Fungi incertae sedis</taxon>
        <taxon>Zoopagomycota</taxon>
        <taxon>Kickxellomycotina</taxon>
        <taxon>Kickxellomycetes</taxon>
        <taxon>Kickxellales</taxon>
        <taxon>Kickxellaceae</taxon>
        <taxon>Spiromyces</taxon>
    </lineage>
</organism>
<name>A0ACC1HLH9_9FUNG</name>
<dbReference type="Proteomes" id="UP001145114">
    <property type="component" value="Unassembled WGS sequence"/>
</dbReference>
<proteinExistence type="predicted"/>
<gene>
    <name evidence="1" type="ORF">EV182_007777</name>
</gene>
<accession>A0ACC1HLH9</accession>
<reference evidence="1" key="1">
    <citation type="submission" date="2022-06" db="EMBL/GenBank/DDBJ databases">
        <title>Phylogenomic reconstructions and comparative analyses of Kickxellomycotina fungi.</title>
        <authorList>
            <person name="Reynolds N.K."/>
            <person name="Stajich J.E."/>
            <person name="Barry K."/>
            <person name="Grigoriev I.V."/>
            <person name="Crous P."/>
            <person name="Smith M.E."/>
        </authorList>
    </citation>
    <scope>NUCLEOTIDE SEQUENCE</scope>
    <source>
        <strain evidence="1">RSA 2271</strain>
    </source>
</reference>
<sequence>MAGYKFQLATIFAIIATAATSNAYAGFDRRGSYYVDQLPPLPSVGGNNGGVYSAVPVPSIPVYTAPEVGGESSVVPPAQPPSTGAYEATLPPAPEVGGETECAPLPAPVTVTNTITSTDTVVNTVTESVTETSQVTVTVPVTQVLTETETCTETQTQTQTTTVTTQLPAPAPVTETYIETQILTSTVTTQLPAPAPITEITTVTAPCAVPTGPGPEVGGQPETSPAAPSGGYE</sequence>